<feature type="compositionally biased region" description="Polar residues" evidence="1">
    <location>
        <begin position="133"/>
        <end position="150"/>
    </location>
</feature>
<evidence type="ECO:0000256" key="1">
    <source>
        <dbReference type="SAM" id="MobiDB-lite"/>
    </source>
</evidence>
<reference evidence="2 3" key="1">
    <citation type="submission" date="2020-04" db="EMBL/GenBank/DDBJ databases">
        <title>Perkinsus olseni comparative genomics.</title>
        <authorList>
            <person name="Bogema D.R."/>
        </authorList>
    </citation>
    <scope>NUCLEOTIDE SEQUENCE [LARGE SCALE GENOMIC DNA]</scope>
    <source>
        <strain evidence="2">ATCC PRA-205</strain>
    </source>
</reference>
<organism evidence="2 3">
    <name type="scientific">Perkinsus olseni</name>
    <name type="common">Perkinsus atlanticus</name>
    <dbReference type="NCBI Taxonomy" id="32597"/>
    <lineage>
        <taxon>Eukaryota</taxon>
        <taxon>Sar</taxon>
        <taxon>Alveolata</taxon>
        <taxon>Perkinsozoa</taxon>
        <taxon>Perkinsea</taxon>
        <taxon>Perkinsida</taxon>
        <taxon>Perkinsidae</taxon>
        <taxon>Perkinsus</taxon>
    </lineage>
</organism>
<evidence type="ECO:0000313" key="2">
    <source>
        <dbReference type="EMBL" id="KAF4702392.1"/>
    </source>
</evidence>
<protein>
    <submittedName>
        <fullName evidence="2">Uncharacterized protein</fullName>
    </submittedName>
</protein>
<feature type="non-terminal residue" evidence="2">
    <location>
        <position position="1"/>
    </location>
</feature>
<gene>
    <name evidence="2" type="ORF">FOZ62_004541</name>
</gene>
<accession>A0A7J6Q2L3</accession>
<name>A0A7J6Q2L3_PEROL</name>
<sequence>APDVLCRIETGIATPVSGEPWCLDIGSEASPGQSTTCSASADGFALLDLPPLDPVESATEQFAVDDEPILAIEKDKTRKRATPRYTYRGLPNGNVKVVNPAVISTAICAYIIHLSYCRLPAVIAPEHQRNDSDISPDTSSHLELRSTCQPHRNEMGQLD</sequence>
<evidence type="ECO:0000313" key="3">
    <source>
        <dbReference type="Proteomes" id="UP000574390"/>
    </source>
</evidence>
<dbReference type="EMBL" id="JABANM010032751">
    <property type="protein sequence ID" value="KAF4702392.1"/>
    <property type="molecule type" value="Genomic_DNA"/>
</dbReference>
<feature type="region of interest" description="Disordered" evidence="1">
    <location>
        <begin position="128"/>
        <end position="159"/>
    </location>
</feature>
<dbReference type="AlphaFoldDB" id="A0A7J6Q2L3"/>
<dbReference type="Proteomes" id="UP000574390">
    <property type="component" value="Unassembled WGS sequence"/>
</dbReference>
<proteinExistence type="predicted"/>
<comment type="caution">
    <text evidence="2">The sequence shown here is derived from an EMBL/GenBank/DDBJ whole genome shotgun (WGS) entry which is preliminary data.</text>
</comment>